<dbReference type="PROSITE" id="PS50126">
    <property type="entry name" value="S1"/>
    <property type="match status" value="1"/>
</dbReference>
<feature type="binding site" evidence="8">
    <location>
        <position position="486"/>
    </location>
    <ligand>
        <name>Mg(2+)</name>
        <dbReference type="ChEBI" id="CHEBI:18420"/>
    </ligand>
</feature>
<dbReference type="SUPFAM" id="SSF54791">
    <property type="entry name" value="Eukaryotic type KH-domain (KH-domain type I)"/>
    <property type="match status" value="1"/>
</dbReference>
<keyword evidence="7 8" id="KW-0694">RNA-binding</keyword>
<dbReference type="InterPro" id="IPR012162">
    <property type="entry name" value="PNPase"/>
</dbReference>
<dbReference type="InterPro" id="IPR004087">
    <property type="entry name" value="KH_dom"/>
</dbReference>
<gene>
    <name evidence="8" type="primary">pnp</name>
    <name evidence="10" type="ORF">H8S17_05285</name>
</gene>
<dbReference type="CDD" id="cd02393">
    <property type="entry name" value="KH-I_PNPase"/>
    <property type="match status" value="1"/>
</dbReference>
<dbReference type="GO" id="GO:0000175">
    <property type="term" value="F:3'-5'-RNA exonuclease activity"/>
    <property type="evidence" value="ECO:0007669"/>
    <property type="project" value="TreeGrafter"/>
</dbReference>
<dbReference type="FunFam" id="3.30.230.70:FF:000001">
    <property type="entry name" value="Polyribonucleotide nucleotidyltransferase"/>
    <property type="match status" value="1"/>
</dbReference>
<dbReference type="Pfam" id="PF03726">
    <property type="entry name" value="PNPase"/>
    <property type="match status" value="1"/>
</dbReference>
<dbReference type="Pfam" id="PF01138">
    <property type="entry name" value="RNase_PH"/>
    <property type="match status" value="2"/>
</dbReference>
<evidence type="ECO:0000256" key="7">
    <source>
        <dbReference type="ARBA" id="ARBA00022884"/>
    </source>
</evidence>
<feature type="binding site" evidence="8">
    <location>
        <position position="492"/>
    </location>
    <ligand>
        <name>Mg(2+)</name>
        <dbReference type="ChEBI" id="CHEBI:18420"/>
    </ligand>
</feature>
<dbReference type="HAMAP" id="MF_01595">
    <property type="entry name" value="PNPase"/>
    <property type="match status" value="1"/>
</dbReference>
<keyword evidence="11" id="KW-1185">Reference proteome</keyword>
<comment type="function">
    <text evidence="8">Involved in mRNA degradation. Catalyzes the phosphorolysis of single-stranded polyribonucleotides processively in the 3'- to 5'-direction.</text>
</comment>
<dbReference type="PANTHER" id="PTHR11252:SF0">
    <property type="entry name" value="POLYRIBONUCLEOTIDE NUCLEOTIDYLTRANSFERASE 1, MITOCHONDRIAL"/>
    <property type="match status" value="1"/>
</dbReference>
<dbReference type="Proteomes" id="UP000606720">
    <property type="component" value="Unassembled WGS sequence"/>
</dbReference>
<keyword evidence="2 8" id="KW-0963">Cytoplasm</keyword>
<dbReference type="InterPro" id="IPR036345">
    <property type="entry name" value="ExoRNase_PH_dom2_sf"/>
</dbReference>
<dbReference type="FunFam" id="3.30.1370.10:FF:000001">
    <property type="entry name" value="Polyribonucleotide nucleotidyltransferase"/>
    <property type="match status" value="1"/>
</dbReference>
<dbReference type="FunFam" id="3.30.230.70:FF:000002">
    <property type="entry name" value="Polyribonucleotide nucleotidyltransferase"/>
    <property type="match status" value="1"/>
</dbReference>
<dbReference type="Gene3D" id="3.30.1370.10">
    <property type="entry name" value="K Homology domain, type 1"/>
    <property type="match status" value="1"/>
</dbReference>
<dbReference type="EMBL" id="JACOPH010000003">
    <property type="protein sequence ID" value="MBC5713629.1"/>
    <property type="molecule type" value="Genomic_DNA"/>
</dbReference>
<dbReference type="InterPro" id="IPR001247">
    <property type="entry name" value="ExoRNase_PH_dom1"/>
</dbReference>
<dbReference type="InterPro" id="IPR036612">
    <property type="entry name" value="KH_dom_type_1_sf"/>
</dbReference>
<sequence length="698" mass="77101">MYKSFSMELAGRTLTVDVNRVGKQANGCAFMHYGETTVLSTATASDKPRDGIDFFPLSVEYEEKLYSVGKIPGGFNKREGKASENAILTSRVIDRPMRPLFPKDYRNDVTLNNMVMSVDPACRPELVAMLGAAISTCISDIPFDGPCAMTQVGMVDGEFIINPSQEQWDNGDLMLTVASTAQKVIMIEAGANEIPEDKMIEAIYKAHDINQTIIAFINKIVAEVGKPKHEYTSCAIPAEMFEEMKKIVTPEEMEVAVFTDMKQVREENIRNITEKFAEAFAENEEWLAVLDEAVYQYQKKTVRKMILKDHKRPDGRAIDQIRPLSAEVDLIPRVHGSAMFTRGQTQICDVVTLAPLSEIQKVDGLDENVTSKRYMHHYNFPSYSVGETKPSRGPGRREIGHGALAERALIPVLPSEEEFPYTIRAVSETFESNGSTSMASTCASCMSLMAAGVPIKAMVAGISCGLVTGETDDDYLVLTDIQGLEDFFGDMDFKVTGTKKGITAIQMDIKIHGLTRPIVEEAIARTRQARLYIMDECMSKAIAEPRKEVSEYAPKIIQIQIDPAKIGDVVGQRGKTINEIIERTGVKIDITDEGSVSVCGTDKKAMDEAVDMIKIITTDFEAGQIFTGKVISIKEFGAFIEFAPSKEGMVHISKISKERINRVEDVLTLGDTVTVVCLGKDKMGRISFSMKDVPAKAE</sequence>
<comment type="subcellular location">
    <subcellularLocation>
        <location evidence="8">Cytoplasm</location>
    </subcellularLocation>
</comment>
<dbReference type="PANTHER" id="PTHR11252">
    <property type="entry name" value="POLYRIBONUCLEOTIDE NUCLEOTIDYLTRANSFERASE"/>
    <property type="match status" value="1"/>
</dbReference>
<dbReference type="EC" id="2.7.7.8" evidence="8"/>
<evidence type="ECO:0000256" key="5">
    <source>
        <dbReference type="ARBA" id="ARBA00022723"/>
    </source>
</evidence>
<dbReference type="NCBIfam" id="TIGR03591">
    <property type="entry name" value="polynuc_phos"/>
    <property type="match status" value="1"/>
</dbReference>
<dbReference type="SUPFAM" id="SSF55666">
    <property type="entry name" value="Ribonuclease PH domain 2-like"/>
    <property type="match status" value="2"/>
</dbReference>
<dbReference type="Gene3D" id="2.40.50.140">
    <property type="entry name" value="Nucleic acid-binding proteins"/>
    <property type="match status" value="1"/>
</dbReference>
<protein>
    <recommendedName>
        <fullName evidence="8">Polyribonucleotide nucleotidyltransferase</fullName>
        <ecNumber evidence="8">2.7.7.8</ecNumber>
    </recommendedName>
    <alternativeName>
        <fullName evidence="8">Polynucleotide phosphorylase</fullName>
        <shortName evidence="8">PNPase</shortName>
    </alternativeName>
</protein>
<dbReference type="SUPFAM" id="SSF54211">
    <property type="entry name" value="Ribosomal protein S5 domain 2-like"/>
    <property type="match status" value="2"/>
</dbReference>
<dbReference type="Pfam" id="PF03725">
    <property type="entry name" value="RNase_PH_C"/>
    <property type="match status" value="1"/>
</dbReference>
<dbReference type="GO" id="GO:0006402">
    <property type="term" value="P:mRNA catabolic process"/>
    <property type="evidence" value="ECO:0007669"/>
    <property type="project" value="UniProtKB-UniRule"/>
</dbReference>
<dbReference type="GO" id="GO:0004654">
    <property type="term" value="F:polyribonucleotide nucleotidyltransferase activity"/>
    <property type="evidence" value="ECO:0007669"/>
    <property type="project" value="UniProtKB-UniRule"/>
</dbReference>
<evidence type="ECO:0000313" key="11">
    <source>
        <dbReference type="Proteomes" id="UP000606720"/>
    </source>
</evidence>
<name>A0A923LPB6_9FIRM</name>
<dbReference type="InterPro" id="IPR004088">
    <property type="entry name" value="KH_dom_type_1"/>
</dbReference>
<comment type="similarity">
    <text evidence="1 8">Belongs to the polyribonucleotide nucleotidyltransferase family.</text>
</comment>
<dbReference type="CDD" id="cd11364">
    <property type="entry name" value="RNase_PH_PNPase_2"/>
    <property type="match status" value="1"/>
</dbReference>
<dbReference type="Pfam" id="PF00013">
    <property type="entry name" value="KH_1"/>
    <property type="match status" value="1"/>
</dbReference>
<dbReference type="GO" id="GO:0006396">
    <property type="term" value="P:RNA processing"/>
    <property type="evidence" value="ECO:0007669"/>
    <property type="project" value="InterPro"/>
</dbReference>
<dbReference type="AlphaFoldDB" id="A0A923LPB6"/>
<dbReference type="PIRSF" id="PIRSF005499">
    <property type="entry name" value="PNPase"/>
    <property type="match status" value="1"/>
</dbReference>
<evidence type="ECO:0000256" key="4">
    <source>
        <dbReference type="ARBA" id="ARBA00022695"/>
    </source>
</evidence>
<evidence type="ECO:0000256" key="8">
    <source>
        <dbReference type="HAMAP-Rule" id="MF_01595"/>
    </source>
</evidence>
<evidence type="ECO:0000256" key="2">
    <source>
        <dbReference type="ARBA" id="ARBA00022490"/>
    </source>
</evidence>
<dbReference type="SUPFAM" id="SSF50249">
    <property type="entry name" value="Nucleic acid-binding proteins"/>
    <property type="match status" value="1"/>
</dbReference>
<reference evidence="10" key="1">
    <citation type="submission" date="2020-08" db="EMBL/GenBank/DDBJ databases">
        <title>Genome public.</title>
        <authorList>
            <person name="Liu C."/>
            <person name="Sun Q."/>
        </authorList>
    </citation>
    <scope>NUCLEOTIDE SEQUENCE</scope>
    <source>
        <strain evidence="10">BX1005</strain>
    </source>
</reference>
<dbReference type="Gene3D" id="3.30.230.70">
    <property type="entry name" value="GHMP Kinase, N-terminal domain"/>
    <property type="match status" value="2"/>
</dbReference>
<dbReference type="GO" id="GO:0003723">
    <property type="term" value="F:RNA binding"/>
    <property type="evidence" value="ECO:0007669"/>
    <property type="project" value="UniProtKB-UniRule"/>
</dbReference>
<evidence type="ECO:0000256" key="3">
    <source>
        <dbReference type="ARBA" id="ARBA00022679"/>
    </source>
</evidence>
<dbReference type="GO" id="GO:0000287">
    <property type="term" value="F:magnesium ion binding"/>
    <property type="evidence" value="ECO:0007669"/>
    <property type="project" value="UniProtKB-UniRule"/>
</dbReference>
<keyword evidence="4 8" id="KW-0548">Nucleotidyltransferase</keyword>
<dbReference type="Pfam" id="PF00575">
    <property type="entry name" value="S1"/>
    <property type="match status" value="1"/>
</dbReference>
<dbReference type="NCBIfam" id="NF008805">
    <property type="entry name" value="PRK11824.1"/>
    <property type="match status" value="1"/>
</dbReference>
<dbReference type="GO" id="GO:0005829">
    <property type="term" value="C:cytosol"/>
    <property type="evidence" value="ECO:0007669"/>
    <property type="project" value="TreeGrafter"/>
</dbReference>
<evidence type="ECO:0000313" key="10">
    <source>
        <dbReference type="EMBL" id="MBC5713629.1"/>
    </source>
</evidence>
<dbReference type="CDD" id="cd11363">
    <property type="entry name" value="RNase_PH_PNPase_1"/>
    <property type="match status" value="1"/>
</dbReference>
<dbReference type="InterPro" id="IPR012340">
    <property type="entry name" value="NA-bd_OB-fold"/>
</dbReference>
<evidence type="ECO:0000256" key="1">
    <source>
        <dbReference type="ARBA" id="ARBA00007404"/>
    </source>
</evidence>
<comment type="caution">
    <text evidence="10">The sequence shown here is derived from an EMBL/GenBank/DDBJ whole genome shotgun (WGS) entry which is preliminary data.</text>
</comment>
<dbReference type="InterPro" id="IPR027408">
    <property type="entry name" value="PNPase/RNase_PH_dom_sf"/>
</dbReference>
<keyword evidence="5 8" id="KW-0479">Metal-binding</keyword>
<dbReference type="InterPro" id="IPR003029">
    <property type="entry name" value="S1_domain"/>
</dbReference>
<dbReference type="SMART" id="SM00316">
    <property type="entry name" value="S1"/>
    <property type="match status" value="1"/>
</dbReference>
<evidence type="ECO:0000259" key="9">
    <source>
        <dbReference type="PROSITE" id="PS50126"/>
    </source>
</evidence>
<comment type="catalytic activity">
    <reaction evidence="8">
        <text>RNA(n+1) + phosphate = RNA(n) + a ribonucleoside 5'-diphosphate</text>
        <dbReference type="Rhea" id="RHEA:22096"/>
        <dbReference type="Rhea" id="RHEA-COMP:14527"/>
        <dbReference type="Rhea" id="RHEA-COMP:17342"/>
        <dbReference type="ChEBI" id="CHEBI:43474"/>
        <dbReference type="ChEBI" id="CHEBI:57930"/>
        <dbReference type="ChEBI" id="CHEBI:140395"/>
        <dbReference type="EC" id="2.7.7.8"/>
    </reaction>
</comment>
<organism evidence="10 11">
    <name type="scientific">Roseburia zhanii</name>
    <dbReference type="NCBI Taxonomy" id="2763064"/>
    <lineage>
        <taxon>Bacteria</taxon>
        <taxon>Bacillati</taxon>
        <taxon>Bacillota</taxon>
        <taxon>Clostridia</taxon>
        <taxon>Lachnospirales</taxon>
        <taxon>Lachnospiraceae</taxon>
        <taxon>Roseburia</taxon>
    </lineage>
</organism>
<accession>A0A923LPB6</accession>
<comment type="cofactor">
    <cofactor evidence="8">
        <name>Mg(2+)</name>
        <dbReference type="ChEBI" id="CHEBI:18420"/>
    </cofactor>
</comment>
<dbReference type="PROSITE" id="PS50084">
    <property type="entry name" value="KH_TYPE_1"/>
    <property type="match status" value="1"/>
</dbReference>
<dbReference type="RefSeq" id="WP_186866529.1">
    <property type="nucleotide sequence ID" value="NZ_JACOPH010000003.1"/>
</dbReference>
<dbReference type="InterPro" id="IPR020568">
    <property type="entry name" value="Ribosomal_Su5_D2-typ_SF"/>
</dbReference>
<feature type="domain" description="S1 motif" evidence="9">
    <location>
        <begin position="623"/>
        <end position="691"/>
    </location>
</feature>
<keyword evidence="3 8" id="KW-0808">Transferase</keyword>
<dbReference type="InterPro" id="IPR015848">
    <property type="entry name" value="PNPase_PH_RNA-bd_bac/org-type"/>
</dbReference>
<dbReference type="CDD" id="cd04472">
    <property type="entry name" value="S1_PNPase"/>
    <property type="match status" value="1"/>
</dbReference>
<dbReference type="FunFam" id="2.40.50.140:FF:000189">
    <property type="entry name" value="Polyribonucleotide nucleotidyltransferase, putative"/>
    <property type="match status" value="1"/>
</dbReference>
<keyword evidence="6 8" id="KW-0460">Magnesium</keyword>
<proteinExistence type="inferred from homology"/>
<dbReference type="SMART" id="SM00322">
    <property type="entry name" value="KH"/>
    <property type="match status" value="1"/>
</dbReference>
<dbReference type="InterPro" id="IPR015847">
    <property type="entry name" value="ExoRNase_PH_dom2"/>
</dbReference>
<evidence type="ECO:0000256" key="6">
    <source>
        <dbReference type="ARBA" id="ARBA00022842"/>
    </source>
</evidence>